<dbReference type="InterPro" id="IPR054471">
    <property type="entry name" value="GPIID_WHD"/>
</dbReference>
<evidence type="ECO:0000313" key="7">
    <source>
        <dbReference type="EMBL" id="KAK6520583.1"/>
    </source>
</evidence>
<protein>
    <recommendedName>
        <fullName evidence="9">NACHT domain-containing protein</fullName>
    </recommendedName>
</protein>
<keyword evidence="8" id="KW-1185">Reference proteome</keyword>
<feature type="compositionally biased region" description="Basic residues" evidence="4">
    <location>
        <begin position="1121"/>
        <end position="1132"/>
    </location>
</feature>
<dbReference type="AlphaFoldDB" id="A0AAN8NGC4"/>
<proteinExistence type="predicted"/>
<dbReference type="Proteomes" id="UP001307849">
    <property type="component" value="Unassembled WGS sequence"/>
</dbReference>
<feature type="repeat" description="ANK" evidence="3">
    <location>
        <begin position="883"/>
        <end position="903"/>
    </location>
</feature>
<evidence type="ECO:0000259" key="5">
    <source>
        <dbReference type="Pfam" id="PF22939"/>
    </source>
</evidence>
<dbReference type="InterPro" id="IPR056884">
    <property type="entry name" value="NPHP3-like_N"/>
</dbReference>
<feature type="repeat" description="ANK" evidence="3">
    <location>
        <begin position="778"/>
        <end position="802"/>
    </location>
</feature>
<dbReference type="InterPro" id="IPR002110">
    <property type="entry name" value="Ankyrin_rpt"/>
</dbReference>
<comment type="caution">
    <text evidence="7">The sequence shown here is derived from an EMBL/GenBank/DDBJ whole genome shotgun (WGS) entry which is preliminary data.</text>
</comment>
<feature type="compositionally biased region" description="Polar residues" evidence="4">
    <location>
        <begin position="1136"/>
        <end position="1146"/>
    </location>
</feature>
<dbReference type="InterPro" id="IPR036770">
    <property type="entry name" value="Ankyrin_rpt-contain_sf"/>
</dbReference>
<feature type="region of interest" description="Disordered" evidence="4">
    <location>
        <begin position="1115"/>
        <end position="1155"/>
    </location>
</feature>
<dbReference type="SMART" id="SM00248">
    <property type="entry name" value="ANK"/>
    <property type="match status" value="13"/>
</dbReference>
<dbReference type="Pfam" id="PF13857">
    <property type="entry name" value="Ank_5"/>
    <property type="match status" value="1"/>
</dbReference>
<accession>A0AAN8NGC4</accession>
<feature type="domain" description="Nephrocystin 3-like N-terminal" evidence="6">
    <location>
        <begin position="75"/>
        <end position="251"/>
    </location>
</feature>
<dbReference type="SUPFAM" id="SSF52540">
    <property type="entry name" value="P-loop containing nucleoside triphosphate hydrolases"/>
    <property type="match status" value="1"/>
</dbReference>
<keyword evidence="2 3" id="KW-0040">ANK repeat</keyword>
<evidence type="ECO:0000259" key="6">
    <source>
        <dbReference type="Pfam" id="PF24883"/>
    </source>
</evidence>
<dbReference type="PROSITE" id="PS50297">
    <property type="entry name" value="ANK_REP_REGION"/>
    <property type="match status" value="6"/>
</dbReference>
<dbReference type="PANTHER" id="PTHR24198:SF165">
    <property type="entry name" value="ANKYRIN REPEAT-CONTAINING PROTEIN-RELATED"/>
    <property type="match status" value="1"/>
</dbReference>
<dbReference type="EMBL" id="JAVHJM010000001">
    <property type="protein sequence ID" value="KAK6520583.1"/>
    <property type="molecule type" value="Genomic_DNA"/>
</dbReference>
<organism evidence="7 8">
    <name type="scientific">Arthrobotrys conoides</name>
    <dbReference type="NCBI Taxonomy" id="74498"/>
    <lineage>
        <taxon>Eukaryota</taxon>
        <taxon>Fungi</taxon>
        <taxon>Dikarya</taxon>
        <taxon>Ascomycota</taxon>
        <taxon>Pezizomycotina</taxon>
        <taxon>Orbiliomycetes</taxon>
        <taxon>Orbiliales</taxon>
        <taxon>Orbiliaceae</taxon>
        <taxon>Arthrobotrys</taxon>
    </lineage>
</organism>
<dbReference type="Gene3D" id="1.25.40.20">
    <property type="entry name" value="Ankyrin repeat-containing domain"/>
    <property type="match status" value="4"/>
</dbReference>
<evidence type="ECO:0000313" key="8">
    <source>
        <dbReference type="Proteomes" id="UP001307849"/>
    </source>
</evidence>
<evidence type="ECO:0000256" key="3">
    <source>
        <dbReference type="PROSITE-ProRule" id="PRU00023"/>
    </source>
</evidence>
<dbReference type="PROSITE" id="PS50088">
    <property type="entry name" value="ANK_REPEAT"/>
    <property type="match status" value="6"/>
</dbReference>
<feature type="domain" description="GPI inositol-deacylase winged helix" evidence="5">
    <location>
        <begin position="360"/>
        <end position="449"/>
    </location>
</feature>
<evidence type="ECO:0008006" key="9">
    <source>
        <dbReference type="Google" id="ProtNLM"/>
    </source>
</evidence>
<evidence type="ECO:0000256" key="4">
    <source>
        <dbReference type="SAM" id="MobiDB-lite"/>
    </source>
</evidence>
<feature type="repeat" description="ANK" evidence="3">
    <location>
        <begin position="846"/>
        <end position="870"/>
    </location>
</feature>
<keyword evidence="1" id="KW-0677">Repeat</keyword>
<dbReference type="Gene3D" id="3.40.50.300">
    <property type="entry name" value="P-loop containing nucleotide triphosphate hydrolases"/>
    <property type="match status" value="1"/>
</dbReference>
<evidence type="ECO:0000256" key="2">
    <source>
        <dbReference type="ARBA" id="ARBA00023043"/>
    </source>
</evidence>
<name>A0AAN8NGC4_9PEZI</name>
<feature type="repeat" description="ANK" evidence="3">
    <location>
        <begin position="988"/>
        <end position="1020"/>
    </location>
</feature>
<sequence length="1155" mass="129986">MVSSMLNPMKEGVFNNTDCRIGFQAGTIINHGQINTTDGQYSSEKLKSRKYSVLQKLYKTPYQEHKDRNPDRVPGTCEWFVTHKHFLEWKESKSKSLWVSADPGCGKSVLAKYLIDSILTNTKYRTTCYFFFKDDVENQKSVINAICCILHQLFNIRKELFSEAILEEFETGGENFISSFTALWGALLNVAKSHNSITPPNEAETKNSEIVCILDAIDECESSGRMQLVKALRKLDGIGSALNLKFLLISRPYSEIKHGLLGARQPQVIHLSGESEEEAEKISREIDIFIKARVEDIGLRHQLELEDEELLLQKLMDIPNRTYLWVYLTLDLIETDIYTDNIEISEAITRVSRTVDEAYERILHKSRNFEKAKKLLQIVVAAVRPLSPAEMCIALAIKDNHQSCSDLRLEPEARFRDHIRELCGFLIIIKDSRIYLLHQTVKEFLVQNHQVHQSAQVSPASSGPVYNRISNSTNGYPGPGRQCSFKLQDSHLVLANICIQYLLFKDFEDHPLEGNEMLDEYVKKNGFLDYSAKHWTTHFHESKTGLDQIAPEFRANESETESILRLCDANSRRSSTWFRIYWTTIAIDFPGNFTAMMTTSYFGLTAAVIRLLETDTDQDIDLDFKDDTHQRSALSWAAGNGFDHVVELLLGGIGGRWKNISLPFRAGATVDSLDERCRTPLVHAILNGHVGVVDLLLKGGAAIDIEDSVKGTPLAYGFCSGHNEIAELVSKKGAKTNLYLEEGQLTKLLFSAALDGQESIFELVLKTGKVDPNSRDIHGRAPLSYAASCGYDGIIRLLLETGKVDPDLKDNDERTPFSYAVDYGQNSIIELLLATNKVDPDAGDINGRTPLSYAAERGQEAIVKLLLETGKADPDACTRGNPRGNSPLYYAVLKGNAAIIKLLHPITDRVKIEHHSETYNKDKALLAAVKSGQDDIVRLLLEMGKVNPTFTDENQDSPLYSAIVRKNEAVLELLLNTGKFHLDEDIRERRTPISFAVGTGNVNIVRILLKAGASPNKETHPELERDYLPLSQAAYDGNVGIVKLLLEHGAQPDLKDYREMDPEKFMSYPKTKFMELRDIIRLLDSYSFSGSRVCLDLKHILNRNKNMKKLEKQKKGGITFGHRHLKKQHAPGRPRNYTNSDSTNESSKVDVKTDI</sequence>
<dbReference type="Pfam" id="PF24883">
    <property type="entry name" value="NPHP3_N"/>
    <property type="match status" value="1"/>
</dbReference>
<dbReference type="Pfam" id="PF22939">
    <property type="entry name" value="WHD_GPIID"/>
    <property type="match status" value="1"/>
</dbReference>
<feature type="repeat" description="ANK" evidence="3">
    <location>
        <begin position="676"/>
        <end position="708"/>
    </location>
</feature>
<reference evidence="7 8" key="1">
    <citation type="submission" date="2019-10" db="EMBL/GenBank/DDBJ databases">
        <authorList>
            <person name="Palmer J.M."/>
        </authorList>
    </citation>
    <scope>NUCLEOTIDE SEQUENCE [LARGE SCALE GENOMIC DNA]</scope>
    <source>
        <strain evidence="7 8">TWF506</strain>
    </source>
</reference>
<gene>
    <name evidence="7" type="ORF">TWF506_000836</name>
</gene>
<dbReference type="InterPro" id="IPR027417">
    <property type="entry name" value="P-loop_NTPase"/>
</dbReference>
<feature type="repeat" description="ANK" evidence="3">
    <location>
        <begin position="1025"/>
        <end position="1057"/>
    </location>
</feature>
<dbReference type="SUPFAM" id="SSF48403">
    <property type="entry name" value="Ankyrin repeat"/>
    <property type="match status" value="2"/>
</dbReference>
<dbReference type="Pfam" id="PF12796">
    <property type="entry name" value="Ank_2"/>
    <property type="match status" value="4"/>
</dbReference>
<dbReference type="PANTHER" id="PTHR24198">
    <property type="entry name" value="ANKYRIN REPEAT AND PROTEIN KINASE DOMAIN-CONTAINING PROTEIN"/>
    <property type="match status" value="1"/>
</dbReference>
<dbReference type="PRINTS" id="PR01415">
    <property type="entry name" value="ANKYRIN"/>
</dbReference>
<evidence type="ECO:0000256" key="1">
    <source>
        <dbReference type="ARBA" id="ARBA00022737"/>
    </source>
</evidence>